<evidence type="ECO:0000313" key="2">
    <source>
        <dbReference type="EMBL" id="PMD16071.1"/>
    </source>
</evidence>
<proteinExistence type="predicted"/>
<keyword evidence="3" id="KW-1185">Reference proteome</keyword>
<name>A0A2J6PPX8_9HELO</name>
<dbReference type="AlphaFoldDB" id="A0A2J6PPX8"/>
<sequence length="220" mass="24463">MSHQSDNQGKGYSINATHTAQTMLEPSPTSDPEIPQIAETKPQKPEDPSPQLTFPTVLAIVRFLRSLSYIFSSCLPMAVQIMFPVGMRCTYFYWVVIVETLSGREEAQQTAVQPTGSGLLNTARSGLDSCCFALLDMTREKPFRPFPEGRRRNQLIGPHLSLIRPQPPSPRAVHVLHRFSSNCLSWISTFPIHPPTPGPHVSATPSNPDPDTETTQKKDR</sequence>
<feature type="region of interest" description="Disordered" evidence="1">
    <location>
        <begin position="195"/>
        <end position="220"/>
    </location>
</feature>
<gene>
    <name evidence="2" type="ORF">NA56DRAFT_709161</name>
</gene>
<evidence type="ECO:0000256" key="1">
    <source>
        <dbReference type="SAM" id="MobiDB-lite"/>
    </source>
</evidence>
<evidence type="ECO:0000313" key="3">
    <source>
        <dbReference type="Proteomes" id="UP000235672"/>
    </source>
</evidence>
<organism evidence="2 3">
    <name type="scientific">Hyaloscypha hepaticicola</name>
    <dbReference type="NCBI Taxonomy" id="2082293"/>
    <lineage>
        <taxon>Eukaryota</taxon>
        <taxon>Fungi</taxon>
        <taxon>Dikarya</taxon>
        <taxon>Ascomycota</taxon>
        <taxon>Pezizomycotina</taxon>
        <taxon>Leotiomycetes</taxon>
        <taxon>Helotiales</taxon>
        <taxon>Hyaloscyphaceae</taxon>
        <taxon>Hyaloscypha</taxon>
    </lineage>
</organism>
<reference evidence="2 3" key="1">
    <citation type="submission" date="2016-05" db="EMBL/GenBank/DDBJ databases">
        <title>A degradative enzymes factory behind the ericoid mycorrhizal symbiosis.</title>
        <authorList>
            <consortium name="DOE Joint Genome Institute"/>
            <person name="Martino E."/>
            <person name="Morin E."/>
            <person name="Grelet G."/>
            <person name="Kuo A."/>
            <person name="Kohler A."/>
            <person name="Daghino S."/>
            <person name="Barry K."/>
            <person name="Choi C."/>
            <person name="Cichocki N."/>
            <person name="Clum A."/>
            <person name="Copeland A."/>
            <person name="Hainaut M."/>
            <person name="Haridas S."/>
            <person name="Labutti K."/>
            <person name="Lindquist E."/>
            <person name="Lipzen A."/>
            <person name="Khouja H.-R."/>
            <person name="Murat C."/>
            <person name="Ohm R."/>
            <person name="Olson A."/>
            <person name="Spatafora J."/>
            <person name="Veneault-Fourrey C."/>
            <person name="Henrissat B."/>
            <person name="Grigoriev I."/>
            <person name="Martin F."/>
            <person name="Perotto S."/>
        </authorList>
    </citation>
    <scope>NUCLEOTIDE SEQUENCE [LARGE SCALE GENOMIC DNA]</scope>
    <source>
        <strain evidence="2 3">UAMH 7357</strain>
    </source>
</reference>
<dbReference type="Proteomes" id="UP000235672">
    <property type="component" value="Unassembled WGS sequence"/>
</dbReference>
<feature type="compositionally biased region" description="Polar residues" evidence="1">
    <location>
        <begin position="1"/>
        <end position="30"/>
    </location>
</feature>
<protein>
    <submittedName>
        <fullName evidence="2">Uncharacterized protein</fullName>
    </submittedName>
</protein>
<accession>A0A2J6PPX8</accession>
<dbReference type="EMBL" id="KZ613508">
    <property type="protein sequence ID" value="PMD16071.1"/>
    <property type="molecule type" value="Genomic_DNA"/>
</dbReference>
<feature type="region of interest" description="Disordered" evidence="1">
    <location>
        <begin position="1"/>
        <end position="51"/>
    </location>
</feature>